<evidence type="ECO:0000313" key="3">
    <source>
        <dbReference type="Proteomes" id="UP000075455"/>
    </source>
</evidence>
<name>A0A150LHJ4_9BACL</name>
<comment type="caution">
    <text evidence="2">The sequence shown here is derived from an EMBL/GenBank/DDBJ whole genome shotgun (WGS) entry which is preliminary data.</text>
</comment>
<dbReference type="EMBL" id="LQYS01000072">
    <property type="protein sequence ID" value="KYD11720.1"/>
    <property type="molecule type" value="Genomic_DNA"/>
</dbReference>
<dbReference type="InterPro" id="IPR003495">
    <property type="entry name" value="CobW/HypB/UreG_nucleotide-bd"/>
</dbReference>
<evidence type="ECO:0000313" key="2">
    <source>
        <dbReference type="EMBL" id="KYD11720.1"/>
    </source>
</evidence>
<organism evidence="2 3">
    <name type="scientific">Saccharococcus caldoxylosilyticus</name>
    <dbReference type="NCBI Taxonomy" id="81408"/>
    <lineage>
        <taxon>Bacteria</taxon>
        <taxon>Bacillati</taxon>
        <taxon>Bacillota</taxon>
        <taxon>Bacilli</taxon>
        <taxon>Bacillales</taxon>
        <taxon>Anoxybacillaceae</taxon>
        <taxon>Saccharococcus</taxon>
    </lineage>
</organism>
<dbReference type="Pfam" id="PF02492">
    <property type="entry name" value="cobW"/>
    <property type="match status" value="1"/>
</dbReference>
<proteinExistence type="predicted"/>
<accession>A0A150LHJ4</accession>
<sequence>MTRNTTKRPVIVVTGFLGSGKTTLLRSILSAPSMEYTAVLVNEFGKVGLDHHLLRKVDENIRLLGGGCLCCTVREDLVKALLDLLDMDQRGMIKLERVIIETSGLADPAPILFTVLTDPILQHHFYIECVIVTIDAVNGHLHLDHQPESIKQVVVADKIIVTKTDLVTSEDVENLSTRLHSINPTAKIIKSVYAD</sequence>
<dbReference type="PANTHER" id="PTHR13748:SF62">
    <property type="entry name" value="COBW DOMAIN-CONTAINING PROTEIN"/>
    <property type="match status" value="1"/>
</dbReference>
<dbReference type="CDD" id="cd03112">
    <property type="entry name" value="CobW-like"/>
    <property type="match status" value="1"/>
</dbReference>
<dbReference type="InterPro" id="IPR027417">
    <property type="entry name" value="P-loop_NTPase"/>
</dbReference>
<dbReference type="Proteomes" id="UP000075455">
    <property type="component" value="Unassembled WGS sequence"/>
</dbReference>
<dbReference type="Gene3D" id="3.40.50.300">
    <property type="entry name" value="P-loop containing nucleotide triphosphate hydrolases"/>
    <property type="match status" value="1"/>
</dbReference>
<evidence type="ECO:0000259" key="1">
    <source>
        <dbReference type="Pfam" id="PF02492"/>
    </source>
</evidence>
<dbReference type="GO" id="GO:0005737">
    <property type="term" value="C:cytoplasm"/>
    <property type="evidence" value="ECO:0007669"/>
    <property type="project" value="TreeGrafter"/>
</dbReference>
<dbReference type="PATRIC" id="fig|81408.3.peg.27"/>
<protein>
    <recommendedName>
        <fullName evidence="1">CobW/HypB/UreG nucleotide-binding domain-containing protein</fullName>
    </recommendedName>
</protein>
<dbReference type="AlphaFoldDB" id="A0A150LHJ4"/>
<feature type="domain" description="CobW/HypB/UreG nucleotide-binding" evidence="1">
    <location>
        <begin position="9"/>
        <end position="189"/>
    </location>
</feature>
<dbReference type="InterPro" id="IPR051316">
    <property type="entry name" value="Zinc-reg_GTPase_activator"/>
</dbReference>
<dbReference type="RefSeq" id="WP_061579755.1">
    <property type="nucleotide sequence ID" value="NZ_LQYS01000072.1"/>
</dbReference>
<dbReference type="STRING" id="81408.B4119_4187"/>
<dbReference type="SUPFAM" id="SSF52540">
    <property type="entry name" value="P-loop containing nucleoside triphosphate hydrolases"/>
    <property type="match status" value="1"/>
</dbReference>
<reference evidence="2 3" key="1">
    <citation type="submission" date="2016-01" db="EMBL/GenBank/DDBJ databases">
        <title>Draft Genome Sequences of Seven Thermophilic Sporeformers Isolated from Foods.</title>
        <authorList>
            <person name="Berendsen E.M."/>
            <person name="Wells-Bennik M.H."/>
            <person name="Krawcyk A.O."/>
            <person name="De Jong A."/>
            <person name="Holsappel S."/>
            <person name="Eijlander R.T."/>
            <person name="Kuipers O.P."/>
        </authorList>
    </citation>
    <scope>NUCLEOTIDE SEQUENCE [LARGE SCALE GENOMIC DNA]</scope>
    <source>
        <strain evidence="2 3">B4119</strain>
    </source>
</reference>
<gene>
    <name evidence="2" type="ORF">B4119_4187</name>
</gene>
<dbReference type="PANTHER" id="PTHR13748">
    <property type="entry name" value="COBW-RELATED"/>
    <property type="match status" value="1"/>
</dbReference>